<evidence type="ECO:0000313" key="3">
    <source>
        <dbReference type="Proteomes" id="UP001240236"/>
    </source>
</evidence>
<dbReference type="Gene3D" id="3.40.630.30">
    <property type="match status" value="1"/>
</dbReference>
<protein>
    <submittedName>
        <fullName evidence="2">RimJ/RimL family protein N-acetyltransferase</fullName>
    </submittedName>
</protein>
<dbReference type="InterPro" id="IPR016181">
    <property type="entry name" value="Acyl_CoA_acyltransferase"/>
</dbReference>
<dbReference type="PANTHER" id="PTHR43792">
    <property type="entry name" value="GNAT FAMILY, PUTATIVE (AFU_ORTHOLOGUE AFUA_3G00765)-RELATED-RELATED"/>
    <property type="match status" value="1"/>
</dbReference>
<gene>
    <name evidence="2" type="ORF">J2S42_007798</name>
</gene>
<evidence type="ECO:0000259" key="1">
    <source>
        <dbReference type="PROSITE" id="PS51186"/>
    </source>
</evidence>
<dbReference type="Proteomes" id="UP001240236">
    <property type="component" value="Unassembled WGS sequence"/>
</dbReference>
<dbReference type="InterPro" id="IPR000182">
    <property type="entry name" value="GNAT_dom"/>
</dbReference>
<dbReference type="EMBL" id="JAUSUZ010000001">
    <property type="protein sequence ID" value="MDQ0371129.1"/>
    <property type="molecule type" value="Genomic_DNA"/>
</dbReference>
<dbReference type="Pfam" id="PF13302">
    <property type="entry name" value="Acetyltransf_3"/>
    <property type="match status" value="1"/>
</dbReference>
<proteinExistence type="predicted"/>
<comment type="caution">
    <text evidence="2">The sequence shown here is derived from an EMBL/GenBank/DDBJ whole genome shotgun (WGS) entry which is preliminary data.</text>
</comment>
<keyword evidence="3" id="KW-1185">Reference proteome</keyword>
<dbReference type="PANTHER" id="PTHR43792:SF16">
    <property type="entry name" value="N-ACETYLTRANSFERASE DOMAIN-CONTAINING PROTEIN"/>
    <property type="match status" value="1"/>
</dbReference>
<evidence type="ECO:0000313" key="2">
    <source>
        <dbReference type="EMBL" id="MDQ0371129.1"/>
    </source>
</evidence>
<dbReference type="GO" id="GO:0016747">
    <property type="term" value="F:acyltransferase activity, transferring groups other than amino-acyl groups"/>
    <property type="evidence" value="ECO:0007669"/>
    <property type="project" value="InterPro"/>
</dbReference>
<dbReference type="SUPFAM" id="SSF55729">
    <property type="entry name" value="Acyl-CoA N-acyltransferases (Nat)"/>
    <property type="match status" value="1"/>
</dbReference>
<dbReference type="PROSITE" id="PS51186">
    <property type="entry name" value="GNAT"/>
    <property type="match status" value="1"/>
</dbReference>
<feature type="domain" description="N-acetyltransferase" evidence="1">
    <location>
        <begin position="4"/>
        <end position="158"/>
    </location>
</feature>
<name>A0AAE3W9H0_9ACTN</name>
<reference evidence="2 3" key="1">
    <citation type="submission" date="2023-07" db="EMBL/GenBank/DDBJ databases">
        <title>Sequencing the genomes of 1000 actinobacteria strains.</title>
        <authorList>
            <person name="Klenk H.-P."/>
        </authorList>
    </citation>
    <scope>NUCLEOTIDE SEQUENCE [LARGE SCALE GENOMIC DNA]</scope>
    <source>
        <strain evidence="2 3">DSM 44709</strain>
    </source>
</reference>
<organism evidence="2 3">
    <name type="scientific">Catenuloplanes indicus</name>
    <dbReference type="NCBI Taxonomy" id="137267"/>
    <lineage>
        <taxon>Bacteria</taxon>
        <taxon>Bacillati</taxon>
        <taxon>Actinomycetota</taxon>
        <taxon>Actinomycetes</taxon>
        <taxon>Micromonosporales</taxon>
        <taxon>Micromonosporaceae</taxon>
        <taxon>Catenuloplanes</taxon>
    </lineage>
</organism>
<dbReference type="AlphaFoldDB" id="A0AAE3W9H0"/>
<accession>A0AAE3W9H0</accession>
<dbReference type="InterPro" id="IPR051531">
    <property type="entry name" value="N-acetyltransferase"/>
</dbReference>
<sequence>MELVVGLHSDPAVMEFLTGGKAQARSDVVEKVLPAFTRDYPDRGAWAAFEKESGAFAGWFALSPVAGHDRTVVDLGYRLCTAVWGRGLATEGARALIDKAFGELGVERIVADTMTVNVRSRRVLEAVGLRYVRTFFGEWPETIPGAEHGDVDYALDRSEWAAR</sequence>